<dbReference type="AlphaFoldDB" id="E1KP01"/>
<accession>E1KP01</accession>
<dbReference type="SUPFAM" id="SSF47413">
    <property type="entry name" value="lambda repressor-like DNA-binding domains"/>
    <property type="match status" value="1"/>
</dbReference>
<protein>
    <recommendedName>
        <fullName evidence="1">HTH cro/C1-type domain-containing protein</fullName>
    </recommendedName>
</protein>
<comment type="caution">
    <text evidence="2">The sequence shown here is derived from an EMBL/GenBank/DDBJ whole genome shotgun (WGS) entry which is preliminary data.</text>
</comment>
<reference evidence="2 3" key="1">
    <citation type="submission" date="2010-08" db="EMBL/GenBank/DDBJ databases">
        <authorList>
            <person name="Durkin A.S."/>
            <person name="Madupu R."/>
            <person name="Torralba M."/>
            <person name="Gillis M."/>
            <person name="Methe B."/>
            <person name="Sutton G."/>
            <person name="Nelson K.E."/>
        </authorList>
    </citation>
    <scope>NUCLEOTIDE SEQUENCE [LARGE SCALE GENOMIC DNA]</scope>
    <source>
        <strain evidence="2 3">FB035-09AN</strain>
    </source>
</reference>
<organism evidence="2 3">
    <name type="scientific">Prevotella disiens FB035-09AN</name>
    <dbReference type="NCBI Taxonomy" id="866771"/>
    <lineage>
        <taxon>Bacteria</taxon>
        <taxon>Pseudomonadati</taxon>
        <taxon>Bacteroidota</taxon>
        <taxon>Bacteroidia</taxon>
        <taxon>Bacteroidales</taxon>
        <taxon>Prevotellaceae</taxon>
        <taxon>Prevotella</taxon>
    </lineage>
</organism>
<evidence type="ECO:0000313" key="3">
    <source>
        <dbReference type="Proteomes" id="UP000003610"/>
    </source>
</evidence>
<evidence type="ECO:0000313" key="2">
    <source>
        <dbReference type="EMBL" id="EFL46756.1"/>
    </source>
</evidence>
<gene>
    <name evidence="2" type="ORF">HMPREF9296_2537</name>
</gene>
<name>E1KP01_9BACT</name>
<proteinExistence type="predicted"/>
<dbReference type="eggNOG" id="COG3093">
    <property type="taxonomic scope" value="Bacteria"/>
</dbReference>
<sequence>MKEEGHTVSTFARKLGISWTTANNIIAGKNAPNYETIINILENFSTVDANWLLLGKECDTSIASQNLYTIINNQQRTIEAQQKTIDRLTERIIGGNDKKEKNVV</sequence>
<dbReference type="Proteomes" id="UP000003610">
    <property type="component" value="Unassembled WGS sequence"/>
</dbReference>
<dbReference type="Gene3D" id="1.10.260.40">
    <property type="entry name" value="lambda repressor-like DNA-binding domains"/>
    <property type="match status" value="1"/>
</dbReference>
<dbReference type="GO" id="GO:0003677">
    <property type="term" value="F:DNA binding"/>
    <property type="evidence" value="ECO:0007669"/>
    <property type="project" value="InterPro"/>
</dbReference>
<dbReference type="CDD" id="cd00093">
    <property type="entry name" value="HTH_XRE"/>
    <property type="match status" value="1"/>
</dbReference>
<feature type="domain" description="HTH cro/C1-type" evidence="1">
    <location>
        <begin position="2"/>
        <end position="51"/>
    </location>
</feature>
<dbReference type="InterPro" id="IPR010982">
    <property type="entry name" value="Lambda_DNA-bd_dom_sf"/>
</dbReference>
<dbReference type="InterPro" id="IPR001387">
    <property type="entry name" value="Cro/C1-type_HTH"/>
</dbReference>
<evidence type="ECO:0000259" key="1">
    <source>
        <dbReference type="Pfam" id="PF01381"/>
    </source>
</evidence>
<dbReference type="EMBL" id="AEDO01000013">
    <property type="protein sequence ID" value="EFL46756.1"/>
    <property type="molecule type" value="Genomic_DNA"/>
</dbReference>
<dbReference type="Pfam" id="PF01381">
    <property type="entry name" value="HTH_3"/>
    <property type="match status" value="1"/>
</dbReference>